<dbReference type="InterPro" id="IPR016181">
    <property type="entry name" value="Acyl_CoA_acyltransferase"/>
</dbReference>
<dbReference type="RefSeq" id="WP_145236771.1">
    <property type="nucleotide sequence ID" value="NZ_CP036273.1"/>
</dbReference>
<keyword evidence="3" id="KW-1185">Reference proteome</keyword>
<dbReference type="GO" id="GO:0016747">
    <property type="term" value="F:acyltransferase activity, transferring groups other than amino-acyl groups"/>
    <property type="evidence" value="ECO:0007669"/>
    <property type="project" value="InterPro"/>
</dbReference>
<dbReference type="InterPro" id="IPR017550">
    <property type="entry name" value="Formylmethanofuran_DH_suC"/>
</dbReference>
<dbReference type="AlphaFoldDB" id="A0A517XR30"/>
<accession>A0A517XR30</accession>
<dbReference type="Pfam" id="PF13673">
    <property type="entry name" value="Acetyltransf_10"/>
    <property type="match status" value="1"/>
</dbReference>
<dbReference type="PANTHER" id="PTHR39673:SF5">
    <property type="entry name" value="TUNGSTEN-CONTAINING FORMYLMETHANOFURAN DEHYDROGENASE 2 SUBUNIT C"/>
    <property type="match status" value="1"/>
</dbReference>
<dbReference type="GO" id="GO:0046914">
    <property type="term" value="F:transition metal ion binding"/>
    <property type="evidence" value="ECO:0007669"/>
    <property type="project" value="InterPro"/>
</dbReference>
<evidence type="ECO:0000313" key="3">
    <source>
        <dbReference type="Proteomes" id="UP000319576"/>
    </source>
</evidence>
<dbReference type="GO" id="GO:0016787">
    <property type="term" value="F:hydrolase activity"/>
    <property type="evidence" value="ECO:0007669"/>
    <property type="project" value="UniProtKB-KW"/>
</dbReference>
<feature type="domain" description="N-acetyltransferase" evidence="1">
    <location>
        <begin position="278"/>
        <end position="428"/>
    </location>
</feature>
<dbReference type="Proteomes" id="UP000319576">
    <property type="component" value="Chromosome"/>
</dbReference>
<dbReference type="SUPFAM" id="SSF69336">
    <property type="entry name" value="Alpha subunit of glutamate synthase, C-terminal domain"/>
    <property type="match status" value="1"/>
</dbReference>
<dbReference type="PROSITE" id="PS51186">
    <property type="entry name" value="GNAT"/>
    <property type="match status" value="1"/>
</dbReference>
<dbReference type="InterPro" id="IPR002489">
    <property type="entry name" value="Glu_synth_asu_C"/>
</dbReference>
<evidence type="ECO:0000313" key="2">
    <source>
        <dbReference type="EMBL" id="QDU19978.1"/>
    </source>
</evidence>
<protein>
    <submittedName>
        <fullName evidence="2">Formyltransferase/hydrolase complex Fhc subunit C</fullName>
    </submittedName>
</protein>
<reference evidence="2 3" key="1">
    <citation type="submission" date="2019-02" db="EMBL/GenBank/DDBJ databases">
        <title>Deep-cultivation of Planctomycetes and their phenomic and genomic characterization uncovers novel biology.</title>
        <authorList>
            <person name="Wiegand S."/>
            <person name="Jogler M."/>
            <person name="Boedeker C."/>
            <person name="Pinto D."/>
            <person name="Vollmers J."/>
            <person name="Rivas-Marin E."/>
            <person name="Kohn T."/>
            <person name="Peeters S.H."/>
            <person name="Heuer A."/>
            <person name="Rast P."/>
            <person name="Oberbeckmann S."/>
            <person name="Bunk B."/>
            <person name="Jeske O."/>
            <person name="Meyerdierks A."/>
            <person name="Storesund J.E."/>
            <person name="Kallscheuer N."/>
            <person name="Luecker S."/>
            <person name="Lage O.M."/>
            <person name="Pohl T."/>
            <person name="Merkel B.J."/>
            <person name="Hornburger P."/>
            <person name="Mueller R.-W."/>
            <person name="Bruemmer F."/>
            <person name="Labrenz M."/>
            <person name="Spormann A.M."/>
            <person name="Op den Camp H."/>
            <person name="Overmann J."/>
            <person name="Amann R."/>
            <person name="Jetten M.S.M."/>
            <person name="Mascher T."/>
            <person name="Medema M.H."/>
            <person name="Devos D.P."/>
            <person name="Kaster A.-K."/>
            <person name="Ovreas L."/>
            <person name="Rohde M."/>
            <person name="Galperin M.Y."/>
            <person name="Jogler C."/>
        </authorList>
    </citation>
    <scope>NUCLEOTIDE SEQUENCE [LARGE SCALE GENOMIC DNA]</scope>
    <source>
        <strain evidence="2 3">ETA_A1</strain>
    </source>
</reference>
<evidence type="ECO:0000259" key="1">
    <source>
        <dbReference type="PROSITE" id="PS51186"/>
    </source>
</evidence>
<dbReference type="KEGG" id="uli:ETAA1_19200"/>
<keyword evidence="2" id="KW-0808">Transferase</keyword>
<dbReference type="Gene3D" id="2.160.20.60">
    <property type="entry name" value="Glutamate synthase, alpha subunit, C-terminal domain"/>
    <property type="match status" value="1"/>
</dbReference>
<dbReference type="GO" id="GO:0015948">
    <property type="term" value="P:methanogenesis"/>
    <property type="evidence" value="ECO:0007669"/>
    <property type="project" value="InterPro"/>
</dbReference>
<dbReference type="GO" id="GO:0018493">
    <property type="term" value="F:formylmethanofuran dehydrogenase activity"/>
    <property type="evidence" value="ECO:0007669"/>
    <property type="project" value="InterPro"/>
</dbReference>
<dbReference type="PANTHER" id="PTHR39673">
    <property type="entry name" value="TUNGSTEN FORMYLMETHANOFURAN DEHYDROGENASE, SUBUNIT C (FWDC)"/>
    <property type="match status" value="1"/>
</dbReference>
<dbReference type="InterPro" id="IPR036485">
    <property type="entry name" value="Glu_synth_asu_C_sf"/>
</dbReference>
<organism evidence="2 3">
    <name type="scientific">Urbifossiella limnaea</name>
    <dbReference type="NCBI Taxonomy" id="2528023"/>
    <lineage>
        <taxon>Bacteria</taxon>
        <taxon>Pseudomonadati</taxon>
        <taxon>Planctomycetota</taxon>
        <taxon>Planctomycetia</taxon>
        <taxon>Gemmatales</taxon>
        <taxon>Gemmataceae</taxon>
        <taxon>Urbifossiella</taxon>
    </lineage>
</organism>
<proteinExistence type="predicted"/>
<dbReference type="NCBIfam" id="TIGR03122">
    <property type="entry name" value="one_C_dehyd_C"/>
    <property type="match status" value="1"/>
</dbReference>
<dbReference type="CDD" id="cd04301">
    <property type="entry name" value="NAT_SF"/>
    <property type="match status" value="1"/>
</dbReference>
<name>A0A517XR30_9BACT</name>
<dbReference type="EMBL" id="CP036273">
    <property type="protein sequence ID" value="QDU19978.1"/>
    <property type="molecule type" value="Genomic_DNA"/>
</dbReference>
<sequence>MLLLTRRAPSPIPLEVEGIVPEKLAGLSRLEAARLPVYHGNRTEPLGEWFDVAGDAADGVVRFAGDTATVKHVGAGMTTGRVEVEGGVGMHAGAGMRGGSLTIHGDAGDWLGAEMKGGRIAVFGSAGSQVGAAYRGSRRGMTGGEIHVRGSAGDEVGLLMRRGLVAVGGACGQFAGASMIAGSVFVFGAVGGRAGAGMKRGTVFAGGGVVNLPPSFREACDYAPTFLPVYARHVARVGVIPVGRAAARVRCWRGDLLHGGTGEVLVGDGPAGEPAPAFVVREYRPADAPALLDVFRTAIRRTAAADYNAEQVRAWSDADPATWAGRFEGRYVRVAVVAGTPVGFAELESNGHVDRVYVSPDHGRRGIGRALVSGLIEEAKRRGLRRLWVEVSLTARPCFESAGFRVVAPQVVTCRGAEFVNYRMERVG</sequence>
<dbReference type="SUPFAM" id="SSF55729">
    <property type="entry name" value="Acyl-CoA N-acyltransferases (Nat)"/>
    <property type="match status" value="1"/>
</dbReference>
<dbReference type="InterPro" id="IPR000182">
    <property type="entry name" value="GNAT_dom"/>
</dbReference>
<keyword evidence="2" id="KW-0378">Hydrolase</keyword>
<dbReference type="OrthoDB" id="269067at2"/>
<dbReference type="Gene3D" id="3.40.630.30">
    <property type="match status" value="1"/>
</dbReference>
<gene>
    <name evidence="2" type="primary">fhcC_1</name>
    <name evidence="2" type="ORF">ETAA1_19200</name>
</gene>
<dbReference type="Pfam" id="PF01493">
    <property type="entry name" value="GXGXG"/>
    <property type="match status" value="1"/>
</dbReference>